<proteinExistence type="inferred from homology"/>
<dbReference type="PANTHER" id="PTHR23407">
    <property type="entry name" value="ATPASE INHIBITOR/5-FORMYLTETRAHYDROFOLATE CYCLO-LIGASE"/>
    <property type="match status" value="1"/>
</dbReference>
<reference evidence="6 7" key="1">
    <citation type="journal article" date="2008" name="Int. J. Syst. Evol. Microbiol.">
        <title>Tessaracoccus flavescens sp. nov., isolated from marine sediment.</title>
        <authorList>
            <person name="Lee D.W."/>
            <person name="Lee S.D."/>
        </authorList>
    </citation>
    <scope>NUCLEOTIDE SEQUENCE [LARGE SCALE GENOMIC DNA]</scope>
    <source>
        <strain evidence="6 7">SST-39T</strain>
    </source>
</reference>
<dbReference type="GO" id="GO:0009396">
    <property type="term" value="P:folic acid-containing compound biosynthetic process"/>
    <property type="evidence" value="ECO:0007669"/>
    <property type="project" value="TreeGrafter"/>
</dbReference>
<dbReference type="GO" id="GO:0046872">
    <property type="term" value="F:metal ion binding"/>
    <property type="evidence" value="ECO:0007669"/>
    <property type="project" value="UniProtKB-KW"/>
</dbReference>
<name>A0A1Q2CYZ7_9ACTN</name>
<evidence type="ECO:0000256" key="3">
    <source>
        <dbReference type="ARBA" id="ARBA00022840"/>
    </source>
</evidence>
<dbReference type="Gene3D" id="3.40.50.10420">
    <property type="entry name" value="NagB/RpiA/CoA transferase-like"/>
    <property type="match status" value="1"/>
</dbReference>
<comment type="similarity">
    <text evidence="1 5">Belongs to the 5-formyltetrahydrofolate cyclo-ligase family.</text>
</comment>
<keyword evidence="2 4" id="KW-0547">Nucleotide-binding</keyword>
<keyword evidence="6" id="KW-0436">Ligase</keyword>
<dbReference type="GO" id="GO:0035999">
    <property type="term" value="P:tetrahydrofolate interconversion"/>
    <property type="evidence" value="ECO:0007669"/>
    <property type="project" value="TreeGrafter"/>
</dbReference>
<dbReference type="AlphaFoldDB" id="A0A1Q2CYZ7"/>
<evidence type="ECO:0000256" key="2">
    <source>
        <dbReference type="ARBA" id="ARBA00022741"/>
    </source>
</evidence>
<dbReference type="STRING" id="399497.BW733_11495"/>
<protein>
    <recommendedName>
        <fullName evidence="5">5-formyltetrahydrofolate cyclo-ligase</fullName>
        <ecNumber evidence="5">6.3.3.2</ecNumber>
    </recommendedName>
</protein>
<dbReference type="GO" id="GO:0030272">
    <property type="term" value="F:5-formyltetrahydrofolate cyclo-ligase activity"/>
    <property type="evidence" value="ECO:0007669"/>
    <property type="project" value="UniProtKB-EC"/>
</dbReference>
<comment type="cofactor">
    <cofactor evidence="5">
        <name>Mg(2+)</name>
        <dbReference type="ChEBI" id="CHEBI:18420"/>
    </cofactor>
</comment>
<comment type="catalytic activity">
    <reaction evidence="5">
        <text>(6S)-5-formyl-5,6,7,8-tetrahydrofolate + ATP = (6R)-5,10-methenyltetrahydrofolate + ADP + phosphate</text>
        <dbReference type="Rhea" id="RHEA:10488"/>
        <dbReference type="ChEBI" id="CHEBI:30616"/>
        <dbReference type="ChEBI" id="CHEBI:43474"/>
        <dbReference type="ChEBI" id="CHEBI:57455"/>
        <dbReference type="ChEBI" id="CHEBI:57457"/>
        <dbReference type="ChEBI" id="CHEBI:456216"/>
        <dbReference type="EC" id="6.3.3.2"/>
    </reaction>
</comment>
<keyword evidence="3 4" id="KW-0067">ATP-binding</keyword>
<organism evidence="6 7">
    <name type="scientific">Tessaracoccus flavescens</name>
    <dbReference type="NCBI Taxonomy" id="399497"/>
    <lineage>
        <taxon>Bacteria</taxon>
        <taxon>Bacillati</taxon>
        <taxon>Actinomycetota</taxon>
        <taxon>Actinomycetes</taxon>
        <taxon>Propionibacteriales</taxon>
        <taxon>Propionibacteriaceae</taxon>
        <taxon>Tessaracoccus</taxon>
    </lineage>
</organism>
<evidence type="ECO:0000256" key="4">
    <source>
        <dbReference type="PIRSR" id="PIRSR006806-1"/>
    </source>
</evidence>
<dbReference type="PIRSF" id="PIRSF006806">
    <property type="entry name" value="FTHF_cligase"/>
    <property type="match status" value="1"/>
</dbReference>
<dbReference type="SUPFAM" id="SSF100950">
    <property type="entry name" value="NagB/RpiA/CoA transferase-like"/>
    <property type="match status" value="1"/>
</dbReference>
<evidence type="ECO:0000313" key="7">
    <source>
        <dbReference type="Proteomes" id="UP000188235"/>
    </source>
</evidence>
<keyword evidence="5" id="KW-0460">Magnesium</keyword>
<dbReference type="InterPro" id="IPR002698">
    <property type="entry name" value="FTHF_cligase"/>
</dbReference>
<dbReference type="PANTHER" id="PTHR23407:SF1">
    <property type="entry name" value="5-FORMYLTETRAHYDROFOLATE CYCLO-LIGASE"/>
    <property type="match status" value="1"/>
</dbReference>
<evidence type="ECO:0000313" key="6">
    <source>
        <dbReference type="EMBL" id="AQP51359.1"/>
    </source>
</evidence>
<dbReference type="EMBL" id="CP019607">
    <property type="protein sequence ID" value="AQP51359.1"/>
    <property type="molecule type" value="Genomic_DNA"/>
</dbReference>
<evidence type="ECO:0000256" key="1">
    <source>
        <dbReference type="ARBA" id="ARBA00010638"/>
    </source>
</evidence>
<evidence type="ECO:0000256" key="5">
    <source>
        <dbReference type="RuleBase" id="RU361279"/>
    </source>
</evidence>
<keyword evidence="7" id="KW-1185">Reference proteome</keyword>
<keyword evidence="5" id="KW-0479">Metal-binding</keyword>
<dbReference type="GO" id="GO:0005524">
    <property type="term" value="F:ATP binding"/>
    <property type="evidence" value="ECO:0007669"/>
    <property type="project" value="UniProtKB-KW"/>
</dbReference>
<dbReference type="EC" id="6.3.3.2" evidence="5"/>
<dbReference type="InterPro" id="IPR024185">
    <property type="entry name" value="FTHF_cligase-like_sf"/>
</dbReference>
<sequence>MAMPRDQRKDSLRASVLLARAAVSPQTWEAEDTARDDAVLDWLGTCTPTMLALYVSRTGEPGTRRLIDALHARGWKILLPVLRREPDWARFSTWEETTPSWGDIPEPTTPRLGPASLAAADVILVPCLAVGRDGSRLGTGGGWYDRALARRRSDAPLIALSRAAEVFDTVPHLAHDVAVDARITEQGSSGFAG</sequence>
<gene>
    <name evidence="6" type="ORF">BW733_11495</name>
</gene>
<feature type="binding site" evidence="4">
    <location>
        <begin position="136"/>
        <end position="144"/>
    </location>
    <ligand>
        <name>ATP</name>
        <dbReference type="ChEBI" id="CHEBI:30616"/>
    </ligand>
</feature>
<dbReference type="Pfam" id="PF01812">
    <property type="entry name" value="5-FTHF_cyc-lig"/>
    <property type="match status" value="1"/>
</dbReference>
<feature type="binding site" evidence="4">
    <location>
        <begin position="9"/>
        <end position="13"/>
    </location>
    <ligand>
        <name>ATP</name>
        <dbReference type="ChEBI" id="CHEBI:30616"/>
    </ligand>
</feature>
<dbReference type="InterPro" id="IPR037171">
    <property type="entry name" value="NagB/RpiA_transferase-like"/>
</dbReference>
<accession>A0A1Q2CYZ7</accession>
<feature type="binding site" evidence="4">
    <location>
        <position position="60"/>
    </location>
    <ligand>
        <name>substrate</name>
    </ligand>
</feature>
<dbReference type="NCBIfam" id="TIGR02727">
    <property type="entry name" value="MTHFS_bact"/>
    <property type="match status" value="1"/>
</dbReference>
<dbReference type="Proteomes" id="UP000188235">
    <property type="component" value="Chromosome"/>
</dbReference>
<dbReference type="OrthoDB" id="3242798at2"/>
<dbReference type="KEGG" id="tfa:BW733_11495"/>
<feature type="binding site" evidence="4">
    <location>
        <position position="55"/>
    </location>
    <ligand>
        <name>substrate</name>
    </ligand>
</feature>